<dbReference type="Gramene" id="Os07t0487198-00">
    <property type="protein sequence ID" value="Os07t0487198-00"/>
    <property type="gene ID" value="Os07g0487198"/>
</dbReference>
<dbReference type="InParanoid" id="A0A0P0X5Z8"/>
<sequence>MLRTPETEPLKVVLPTRSCRHCRQSPPDMSGVHCISENSGGVTTSIRTVVYHLTAAAPPPVELYGTAHCIV</sequence>
<dbReference type="EMBL" id="AP014963">
    <property type="protein sequence ID" value="BAT01535.1"/>
    <property type="molecule type" value="Genomic_DNA"/>
</dbReference>
<evidence type="ECO:0000313" key="3">
    <source>
        <dbReference type="Proteomes" id="UP000059680"/>
    </source>
</evidence>
<protein>
    <submittedName>
        <fullName evidence="1">Os07g0487198 protein</fullName>
    </submittedName>
    <submittedName>
        <fullName evidence="2">Os07g0488215 protein</fullName>
    </submittedName>
</protein>
<reference evidence="2" key="2">
    <citation type="journal article" date="2013" name="Plant Cell Physiol.">
        <title>Rice Annotation Project Database (RAP-DB): an integrative and interactive database for rice genomics.</title>
        <authorList>
            <person name="Sakai H."/>
            <person name="Lee S.S."/>
            <person name="Tanaka T."/>
            <person name="Numa H."/>
            <person name="Kim J."/>
            <person name="Kawahara Y."/>
            <person name="Wakimoto H."/>
            <person name="Yang C.C."/>
            <person name="Iwamoto M."/>
            <person name="Abe T."/>
            <person name="Yamada Y."/>
            <person name="Muto A."/>
            <person name="Inokuchi H."/>
            <person name="Ikemura T."/>
            <person name="Matsumoto T."/>
            <person name="Sasaki T."/>
            <person name="Itoh T."/>
        </authorList>
    </citation>
    <scope>NUCLEOTIDE SEQUENCE</scope>
</reference>
<dbReference type="PaxDb" id="39947-A0A0P0X5Z8"/>
<proteinExistence type="predicted"/>
<evidence type="ECO:0000313" key="1">
    <source>
        <dbReference type="EMBL" id="BAT01531.1"/>
    </source>
</evidence>
<gene>
    <name evidence="1" type="ordered locus">Os07g0487198</name>
    <name evidence="2" type="ordered locus">Os07g0488215</name>
    <name evidence="1" type="ORF">OSNPB_070487198</name>
    <name evidence="2" type="ORF">OSNPB_070488215</name>
</gene>
<dbReference type="Proteomes" id="UP000059680">
    <property type="component" value="Chromosome 7"/>
</dbReference>
<reference evidence="2" key="4">
    <citation type="submission" date="2015-10" db="EMBL/GenBank/DDBJ databases">
        <authorList>
            <person name="Sakai H."/>
            <person name="Kawahara Y."/>
            <person name="Matsumoto T."/>
            <person name="Buell C.R."/>
            <person name="Itoh T."/>
        </authorList>
    </citation>
    <scope>NUCLEOTIDE SEQUENCE</scope>
</reference>
<evidence type="ECO:0000313" key="2">
    <source>
        <dbReference type="EMBL" id="BAT01535.1"/>
    </source>
</evidence>
<reference evidence="3" key="1">
    <citation type="journal article" date="2005" name="Nature">
        <title>The map-based sequence of the rice genome.</title>
        <authorList>
            <consortium name="International rice genome sequencing project (IRGSP)"/>
            <person name="Matsumoto T."/>
            <person name="Wu J."/>
            <person name="Kanamori H."/>
            <person name="Katayose Y."/>
            <person name="Fujisawa M."/>
            <person name="Namiki N."/>
            <person name="Mizuno H."/>
            <person name="Yamamoto K."/>
            <person name="Antonio B.A."/>
            <person name="Baba T."/>
            <person name="Sakata K."/>
            <person name="Nagamura Y."/>
            <person name="Aoki H."/>
            <person name="Arikawa K."/>
            <person name="Arita K."/>
            <person name="Bito T."/>
            <person name="Chiden Y."/>
            <person name="Fujitsuka N."/>
            <person name="Fukunaka R."/>
            <person name="Hamada M."/>
            <person name="Harada C."/>
            <person name="Hayashi A."/>
            <person name="Hijishita S."/>
            <person name="Honda M."/>
            <person name="Hosokawa S."/>
            <person name="Ichikawa Y."/>
            <person name="Idonuma A."/>
            <person name="Iijima M."/>
            <person name="Ikeda M."/>
            <person name="Ikeno M."/>
            <person name="Ito K."/>
            <person name="Ito S."/>
            <person name="Ito T."/>
            <person name="Ito Y."/>
            <person name="Ito Y."/>
            <person name="Iwabuchi A."/>
            <person name="Kamiya K."/>
            <person name="Karasawa W."/>
            <person name="Kurita K."/>
            <person name="Katagiri S."/>
            <person name="Kikuta A."/>
            <person name="Kobayashi H."/>
            <person name="Kobayashi N."/>
            <person name="Machita K."/>
            <person name="Maehara T."/>
            <person name="Masukawa M."/>
            <person name="Mizubayashi T."/>
            <person name="Mukai Y."/>
            <person name="Nagasaki H."/>
            <person name="Nagata Y."/>
            <person name="Naito S."/>
            <person name="Nakashima M."/>
            <person name="Nakama Y."/>
            <person name="Nakamichi Y."/>
            <person name="Nakamura M."/>
            <person name="Meguro A."/>
            <person name="Negishi M."/>
            <person name="Ohta I."/>
            <person name="Ohta T."/>
            <person name="Okamoto M."/>
            <person name="Ono N."/>
            <person name="Saji S."/>
            <person name="Sakaguchi M."/>
            <person name="Sakai K."/>
            <person name="Shibata M."/>
            <person name="Shimokawa T."/>
            <person name="Song J."/>
            <person name="Takazaki Y."/>
            <person name="Terasawa K."/>
            <person name="Tsugane M."/>
            <person name="Tsuji K."/>
            <person name="Ueda S."/>
            <person name="Waki K."/>
            <person name="Yamagata H."/>
            <person name="Yamamoto M."/>
            <person name="Yamamoto S."/>
            <person name="Yamane H."/>
            <person name="Yoshiki S."/>
            <person name="Yoshihara R."/>
            <person name="Yukawa K."/>
            <person name="Zhong H."/>
            <person name="Yano M."/>
            <person name="Yuan Q."/>
            <person name="Ouyang S."/>
            <person name="Liu J."/>
            <person name="Jones K.M."/>
            <person name="Gansberger K."/>
            <person name="Moffat K."/>
            <person name="Hill J."/>
            <person name="Bera J."/>
            <person name="Fadrosh D."/>
            <person name="Jin S."/>
            <person name="Johri S."/>
            <person name="Kim M."/>
            <person name="Overton L."/>
            <person name="Reardon M."/>
            <person name="Tsitrin T."/>
            <person name="Vuong H."/>
            <person name="Weaver B."/>
            <person name="Ciecko A."/>
            <person name="Tallon L."/>
            <person name="Jackson J."/>
            <person name="Pai G."/>
            <person name="Aken S.V."/>
            <person name="Utterback T."/>
            <person name="Reidmuller S."/>
            <person name="Feldblyum T."/>
            <person name="Hsiao J."/>
            <person name="Zismann V."/>
            <person name="Iobst S."/>
            <person name="de Vazeille A.R."/>
            <person name="Buell C.R."/>
            <person name="Ying K."/>
            <person name="Li Y."/>
            <person name="Lu T."/>
            <person name="Huang Y."/>
            <person name="Zhao Q."/>
            <person name="Feng Q."/>
            <person name="Zhang L."/>
            <person name="Zhu J."/>
            <person name="Weng Q."/>
            <person name="Mu J."/>
            <person name="Lu Y."/>
            <person name="Fan D."/>
            <person name="Liu Y."/>
            <person name="Guan J."/>
            <person name="Zhang Y."/>
            <person name="Yu S."/>
            <person name="Liu X."/>
            <person name="Zhang Y."/>
            <person name="Hong G."/>
            <person name="Han B."/>
            <person name="Choisne N."/>
            <person name="Demange N."/>
            <person name="Orjeda G."/>
            <person name="Samain S."/>
            <person name="Cattolico L."/>
            <person name="Pelletier E."/>
            <person name="Couloux A."/>
            <person name="Segurens B."/>
            <person name="Wincker P."/>
            <person name="D'Hont A."/>
            <person name="Scarpelli C."/>
            <person name="Weissenbach J."/>
            <person name="Salanoubat M."/>
            <person name="Quetier F."/>
            <person name="Yu Y."/>
            <person name="Kim H.R."/>
            <person name="Rambo T."/>
            <person name="Currie J."/>
            <person name="Collura K."/>
            <person name="Luo M."/>
            <person name="Yang T."/>
            <person name="Ammiraju J.S.S."/>
            <person name="Engler F."/>
            <person name="Soderlund C."/>
            <person name="Wing R.A."/>
            <person name="Palmer L.E."/>
            <person name="de la Bastide M."/>
            <person name="Spiegel L."/>
            <person name="Nascimento L."/>
            <person name="Zutavern T."/>
            <person name="O'Shaughnessy A."/>
            <person name="Dike S."/>
            <person name="Dedhia N."/>
            <person name="Preston R."/>
            <person name="Balija V."/>
            <person name="McCombie W.R."/>
            <person name="Chow T."/>
            <person name="Chen H."/>
            <person name="Chung M."/>
            <person name="Chen C."/>
            <person name="Shaw J."/>
            <person name="Wu H."/>
            <person name="Hsiao K."/>
            <person name="Chao Y."/>
            <person name="Chu M."/>
            <person name="Cheng C."/>
            <person name="Hour A."/>
            <person name="Lee P."/>
            <person name="Lin S."/>
            <person name="Lin Y."/>
            <person name="Liou J."/>
            <person name="Liu S."/>
            <person name="Hsing Y."/>
            <person name="Raghuvanshi S."/>
            <person name="Mohanty A."/>
            <person name="Bharti A.K."/>
            <person name="Gaur A."/>
            <person name="Gupta V."/>
            <person name="Kumar D."/>
            <person name="Ravi V."/>
            <person name="Vij S."/>
            <person name="Kapur A."/>
            <person name="Khurana P."/>
            <person name="Khurana P."/>
            <person name="Khurana J.P."/>
            <person name="Tyagi A.K."/>
            <person name="Gaikwad K."/>
            <person name="Singh A."/>
            <person name="Dalal V."/>
            <person name="Srivastava S."/>
            <person name="Dixit A."/>
            <person name="Pal A.K."/>
            <person name="Ghazi I.A."/>
            <person name="Yadav M."/>
            <person name="Pandit A."/>
            <person name="Bhargava A."/>
            <person name="Sureshbabu K."/>
            <person name="Batra K."/>
            <person name="Sharma T.R."/>
            <person name="Mohapatra T."/>
            <person name="Singh N.K."/>
            <person name="Messing J."/>
            <person name="Nelson A.B."/>
            <person name="Fuks G."/>
            <person name="Kavchok S."/>
            <person name="Keizer G."/>
            <person name="Linton E."/>
            <person name="Llaca V."/>
            <person name="Song R."/>
            <person name="Tanyolac B."/>
            <person name="Young S."/>
            <person name="Ho-Il K."/>
            <person name="Hahn J.H."/>
            <person name="Sangsakoo G."/>
            <person name="Vanavichit A."/>
            <person name="de Mattos Luiz.A.T."/>
            <person name="Zimmer P.D."/>
            <person name="Malone G."/>
            <person name="Dellagostin O."/>
            <person name="de Oliveira A.C."/>
            <person name="Bevan M."/>
            <person name="Bancroft I."/>
            <person name="Minx P."/>
            <person name="Cordum H."/>
            <person name="Wilson R."/>
            <person name="Cheng Z."/>
            <person name="Jin W."/>
            <person name="Jiang J."/>
            <person name="Leong S.A."/>
            <person name="Iwama H."/>
            <person name="Gojobori T."/>
            <person name="Itoh T."/>
            <person name="Niimura Y."/>
            <person name="Fujii Y."/>
            <person name="Habara T."/>
            <person name="Sakai H."/>
            <person name="Sato Y."/>
            <person name="Wilson G."/>
            <person name="Kumar K."/>
            <person name="McCouch S."/>
            <person name="Juretic N."/>
            <person name="Hoen D."/>
            <person name="Wright S."/>
            <person name="Bruskiewich R."/>
            <person name="Bureau T."/>
            <person name="Miyao A."/>
            <person name="Hirochika H."/>
            <person name="Nishikawa T."/>
            <person name="Kadowaki K."/>
            <person name="Sugiura M."/>
            <person name="Burr B."/>
            <person name="Sasaki T."/>
        </authorList>
    </citation>
    <scope>NUCLEOTIDE SEQUENCE [LARGE SCALE GENOMIC DNA]</scope>
    <source>
        <strain evidence="3">cv. Nipponbare</strain>
    </source>
</reference>
<dbReference type="AlphaFoldDB" id="A0A0P0X5Z8"/>
<reference evidence="2 3" key="3">
    <citation type="journal article" date="2013" name="Rice">
        <title>Improvement of the Oryza sativa Nipponbare reference genome using next generation sequence and optical map data.</title>
        <authorList>
            <person name="Kawahara Y."/>
            <person name="de la Bastide M."/>
            <person name="Hamilton J.P."/>
            <person name="Kanamori H."/>
            <person name="McCombie W.R."/>
            <person name="Ouyang S."/>
            <person name="Schwartz D.C."/>
            <person name="Tanaka T."/>
            <person name="Wu J."/>
            <person name="Zhou S."/>
            <person name="Childs K.L."/>
            <person name="Davidson R.M."/>
            <person name="Lin H."/>
            <person name="Quesada-Ocampo L."/>
            <person name="Vaillancourt B."/>
            <person name="Sakai H."/>
            <person name="Lee S.S."/>
            <person name="Kim J."/>
            <person name="Numa H."/>
            <person name="Itoh T."/>
            <person name="Buell C.R."/>
            <person name="Matsumoto T."/>
        </authorList>
    </citation>
    <scope>NUCLEOTIDE SEQUENCE [LARGE SCALE GENOMIC DNA]</scope>
    <source>
        <strain evidence="3">cv. Nipponbare</strain>
    </source>
</reference>
<name>A0A0P0X5Z8_ORYSJ</name>
<dbReference type="EMBL" id="AP014963">
    <property type="protein sequence ID" value="BAT01531.1"/>
    <property type="molecule type" value="Genomic_DNA"/>
</dbReference>
<dbReference type="Gramene" id="Os07t0488215-00">
    <property type="protein sequence ID" value="Os07t0488215-00"/>
    <property type="gene ID" value="Os07g0488215"/>
</dbReference>
<keyword evidence="3" id="KW-1185">Reference proteome</keyword>
<organism evidence="2 3">
    <name type="scientific">Oryza sativa subsp. japonica</name>
    <name type="common">Rice</name>
    <dbReference type="NCBI Taxonomy" id="39947"/>
    <lineage>
        <taxon>Eukaryota</taxon>
        <taxon>Viridiplantae</taxon>
        <taxon>Streptophyta</taxon>
        <taxon>Embryophyta</taxon>
        <taxon>Tracheophyta</taxon>
        <taxon>Spermatophyta</taxon>
        <taxon>Magnoliopsida</taxon>
        <taxon>Liliopsida</taxon>
        <taxon>Poales</taxon>
        <taxon>Poaceae</taxon>
        <taxon>BOP clade</taxon>
        <taxon>Oryzoideae</taxon>
        <taxon>Oryzeae</taxon>
        <taxon>Oryzinae</taxon>
        <taxon>Oryza</taxon>
        <taxon>Oryza sativa</taxon>
    </lineage>
</organism>
<accession>A0A0P0X5Z8</accession>